<accession>A0AAV4XY51</accession>
<evidence type="ECO:0000256" key="1">
    <source>
        <dbReference type="SAM" id="MobiDB-lite"/>
    </source>
</evidence>
<evidence type="ECO:0000313" key="2">
    <source>
        <dbReference type="EMBL" id="GIY99897.1"/>
    </source>
</evidence>
<feature type="region of interest" description="Disordered" evidence="1">
    <location>
        <begin position="1"/>
        <end position="53"/>
    </location>
</feature>
<dbReference type="Proteomes" id="UP001054945">
    <property type="component" value="Unassembled WGS sequence"/>
</dbReference>
<comment type="caution">
    <text evidence="2">The sequence shown here is derived from an EMBL/GenBank/DDBJ whole genome shotgun (WGS) entry which is preliminary data.</text>
</comment>
<name>A0AAV4XY51_CAEEX</name>
<dbReference type="EMBL" id="BPLR01018472">
    <property type="protein sequence ID" value="GIY99897.1"/>
    <property type="molecule type" value="Genomic_DNA"/>
</dbReference>
<evidence type="ECO:0000313" key="3">
    <source>
        <dbReference type="Proteomes" id="UP001054945"/>
    </source>
</evidence>
<reference evidence="2 3" key="1">
    <citation type="submission" date="2021-06" db="EMBL/GenBank/DDBJ databases">
        <title>Caerostris extrusa draft genome.</title>
        <authorList>
            <person name="Kono N."/>
            <person name="Arakawa K."/>
        </authorList>
    </citation>
    <scope>NUCLEOTIDE SEQUENCE [LARGE SCALE GENOMIC DNA]</scope>
</reference>
<sequence>MVMSMMMMDGDHDDDGHGDHDDDGHGGRDDGDHDDRDDGRGDRDDGDHGVHGDGDDVLLPCLHQFYTLCIEFGHNVYSALYEKDLHNEIVVREEFENFHLSILSKI</sequence>
<dbReference type="AlphaFoldDB" id="A0AAV4XY51"/>
<organism evidence="2 3">
    <name type="scientific">Caerostris extrusa</name>
    <name type="common">Bark spider</name>
    <name type="synonym">Caerostris bankana</name>
    <dbReference type="NCBI Taxonomy" id="172846"/>
    <lineage>
        <taxon>Eukaryota</taxon>
        <taxon>Metazoa</taxon>
        <taxon>Ecdysozoa</taxon>
        <taxon>Arthropoda</taxon>
        <taxon>Chelicerata</taxon>
        <taxon>Arachnida</taxon>
        <taxon>Araneae</taxon>
        <taxon>Araneomorphae</taxon>
        <taxon>Entelegynae</taxon>
        <taxon>Araneoidea</taxon>
        <taxon>Araneidae</taxon>
        <taxon>Caerostris</taxon>
    </lineage>
</organism>
<feature type="compositionally biased region" description="Basic and acidic residues" evidence="1">
    <location>
        <begin position="14"/>
        <end position="53"/>
    </location>
</feature>
<keyword evidence="3" id="KW-1185">Reference proteome</keyword>
<proteinExistence type="predicted"/>
<gene>
    <name evidence="2" type="ORF">CEXT_737851</name>
</gene>
<protein>
    <submittedName>
        <fullName evidence="2">Uncharacterized protein</fullName>
    </submittedName>
</protein>